<reference evidence="2 3" key="1">
    <citation type="journal article" date="2015" name="Genome Biol. Evol.">
        <title>Comparative Genomics of a Bacterivorous Green Alga Reveals Evolutionary Causalities and Consequences of Phago-Mixotrophic Mode of Nutrition.</title>
        <authorList>
            <person name="Burns J.A."/>
            <person name="Paasch A."/>
            <person name="Narechania A."/>
            <person name="Kim E."/>
        </authorList>
    </citation>
    <scope>NUCLEOTIDE SEQUENCE [LARGE SCALE GENOMIC DNA]</scope>
    <source>
        <strain evidence="2 3">PLY_AMNH</strain>
    </source>
</reference>
<feature type="region of interest" description="Disordered" evidence="1">
    <location>
        <begin position="1"/>
        <end position="21"/>
    </location>
</feature>
<organism evidence="2 3">
    <name type="scientific">Cymbomonas tetramitiformis</name>
    <dbReference type="NCBI Taxonomy" id="36881"/>
    <lineage>
        <taxon>Eukaryota</taxon>
        <taxon>Viridiplantae</taxon>
        <taxon>Chlorophyta</taxon>
        <taxon>Pyramimonadophyceae</taxon>
        <taxon>Pyramimonadales</taxon>
        <taxon>Pyramimonadaceae</taxon>
        <taxon>Cymbomonas</taxon>
    </lineage>
</organism>
<protein>
    <submittedName>
        <fullName evidence="2">Uncharacterized protein</fullName>
    </submittedName>
</protein>
<feature type="compositionally biased region" description="Basic and acidic residues" evidence="1">
    <location>
        <begin position="169"/>
        <end position="182"/>
    </location>
</feature>
<sequence>MPAQTRRQVRDVNEPKKPGTEGFALTVAQQVCIQAGVGQDDKPKAETLAMLTPGLKPHNMNSRRKNTPCSDVTKLLNERLHVHQEFWNSQGVVRYLSGIVRERGVKPSTFYIMNKSDRQDPYITHLGAIELLCHPIYASGDQVRQRDFILRLVPMLTEKTQNETQRFQSYKEKKSQGRGQRDDLWKQRDFALAQTGGQRLKHYGRSLDNKAYKNMFGGKMAKDAAQVCGVMKGSGTWFDQLSVHGQLAHNNQTQAQLFAGLETHAVHGSFHGQNYEERKLTFVEFTESRQARINEASQIPFCERGSILGDVMLFARARIPEGTEIPEPFKAFGFIEEVVATPAHRIA</sequence>
<evidence type="ECO:0000313" key="2">
    <source>
        <dbReference type="EMBL" id="KAK3239479.1"/>
    </source>
</evidence>
<proteinExistence type="predicted"/>
<feature type="compositionally biased region" description="Basic and acidic residues" evidence="1">
    <location>
        <begin position="8"/>
        <end position="19"/>
    </location>
</feature>
<feature type="region of interest" description="Disordered" evidence="1">
    <location>
        <begin position="163"/>
        <end position="182"/>
    </location>
</feature>
<evidence type="ECO:0000313" key="3">
    <source>
        <dbReference type="Proteomes" id="UP001190700"/>
    </source>
</evidence>
<dbReference type="Proteomes" id="UP001190700">
    <property type="component" value="Unassembled WGS sequence"/>
</dbReference>
<accession>A0AAE0BPH1</accession>
<comment type="caution">
    <text evidence="2">The sequence shown here is derived from an EMBL/GenBank/DDBJ whole genome shotgun (WGS) entry which is preliminary data.</text>
</comment>
<dbReference type="EMBL" id="LGRX02033905">
    <property type="protein sequence ID" value="KAK3239479.1"/>
    <property type="molecule type" value="Genomic_DNA"/>
</dbReference>
<name>A0AAE0BPH1_9CHLO</name>
<keyword evidence="3" id="KW-1185">Reference proteome</keyword>
<gene>
    <name evidence="2" type="ORF">CYMTET_50603</name>
</gene>
<evidence type="ECO:0000256" key="1">
    <source>
        <dbReference type="SAM" id="MobiDB-lite"/>
    </source>
</evidence>
<dbReference type="AlphaFoldDB" id="A0AAE0BPH1"/>